<dbReference type="SFLD" id="SFLDS00001">
    <property type="entry name" value="Enolase"/>
    <property type="match status" value="1"/>
</dbReference>
<dbReference type="SMART" id="SM00922">
    <property type="entry name" value="MR_MLE"/>
    <property type="match status" value="1"/>
</dbReference>
<dbReference type="GeneID" id="56471513"/>
<feature type="domain" description="Mandelate racemase/muconate lactonizing enzyme C-terminal" evidence="8">
    <location>
        <begin position="148"/>
        <end position="242"/>
    </location>
</feature>
<proteinExistence type="inferred from homology"/>
<dbReference type="SFLD" id="SFLDG00180">
    <property type="entry name" value="muconate_cycloisomerase"/>
    <property type="match status" value="1"/>
</dbReference>
<dbReference type="Gene3D" id="3.20.20.120">
    <property type="entry name" value="Enolase-like C-terminal domain"/>
    <property type="match status" value="1"/>
</dbReference>
<evidence type="ECO:0000256" key="5">
    <source>
        <dbReference type="ARBA" id="ARBA00022797"/>
    </source>
</evidence>
<dbReference type="NCBIfam" id="TIGR02534">
    <property type="entry name" value="mucon_cyclo"/>
    <property type="match status" value="1"/>
</dbReference>
<dbReference type="InterPro" id="IPR029065">
    <property type="entry name" value="Enolase_C-like"/>
</dbReference>
<dbReference type="PANTHER" id="PTHR48073:SF2">
    <property type="entry name" value="O-SUCCINYLBENZOATE SYNTHASE"/>
    <property type="match status" value="1"/>
</dbReference>
<keyword evidence="7 9" id="KW-0413">Isomerase</keyword>
<organism evidence="9 10">
    <name type="scientific">Peribacillus simplex NBRC 15720 = DSM 1321</name>
    <dbReference type="NCBI Taxonomy" id="1349754"/>
    <lineage>
        <taxon>Bacteria</taxon>
        <taxon>Bacillati</taxon>
        <taxon>Bacillota</taxon>
        <taxon>Bacilli</taxon>
        <taxon>Bacillales</taxon>
        <taxon>Bacillaceae</taxon>
        <taxon>Peribacillus</taxon>
    </lineage>
</organism>
<evidence type="ECO:0000256" key="1">
    <source>
        <dbReference type="ARBA" id="ARBA00001936"/>
    </source>
</evidence>
<dbReference type="GO" id="GO:0018849">
    <property type="term" value="F:muconate cycloisomerase activity"/>
    <property type="evidence" value="ECO:0007669"/>
    <property type="project" value="InterPro"/>
</dbReference>
<dbReference type="InterPro" id="IPR029017">
    <property type="entry name" value="Enolase-like_N"/>
</dbReference>
<dbReference type="GO" id="GO:0009063">
    <property type="term" value="P:amino acid catabolic process"/>
    <property type="evidence" value="ECO:0007669"/>
    <property type="project" value="InterPro"/>
</dbReference>
<name>A0A223ECA4_9BACI</name>
<evidence type="ECO:0000256" key="3">
    <source>
        <dbReference type="ARBA" id="ARBA00008031"/>
    </source>
</evidence>
<dbReference type="InterPro" id="IPR013370">
    <property type="entry name" value="Chloromuconate_cycloisomerase"/>
</dbReference>
<dbReference type="InterPro" id="IPR036849">
    <property type="entry name" value="Enolase-like_C_sf"/>
</dbReference>
<dbReference type="InterPro" id="IPR018110">
    <property type="entry name" value="Mandel_Rmase/mucon_lact_enz_CS"/>
</dbReference>
<dbReference type="RefSeq" id="WP_063236055.1">
    <property type="nucleotide sequence ID" value="NZ_BCVO01000036.1"/>
</dbReference>
<evidence type="ECO:0000259" key="8">
    <source>
        <dbReference type="SMART" id="SM00922"/>
    </source>
</evidence>
<evidence type="ECO:0000256" key="4">
    <source>
        <dbReference type="ARBA" id="ARBA00022723"/>
    </source>
</evidence>
<dbReference type="PANTHER" id="PTHR48073">
    <property type="entry name" value="O-SUCCINYLBENZOATE SYNTHASE-RELATED"/>
    <property type="match status" value="1"/>
</dbReference>
<keyword evidence="6" id="KW-0464">Manganese</keyword>
<protein>
    <submittedName>
        <fullName evidence="9">Muconate cycloisomerase</fullName>
    </submittedName>
</protein>
<dbReference type="GO" id="GO:0016854">
    <property type="term" value="F:racemase and epimerase activity"/>
    <property type="evidence" value="ECO:0007669"/>
    <property type="project" value="UniProtKB-ARBA"/>
</dbReference>
<dbReference type="Pfam" id="PF13378">
    <property type="entry name" value="MR_MLE_C"/>
    <property type="match status" value="1"/>
</dbReference>
<dbReference type="GO" id="GO:0018850">
    <property type="term" value="F:chloromuconate cycloisomerase activity"/>
    <property type="evidence" value="ECO:0007669"/>
    <property type="project" value="InterPro"/>
</dbReference>
<dbReference type="OrthoDB" id="9775391at2"/>
<gene>
    <name evidence="9" type="ORF">BS1321_02090</name>
</gene>
<accession>A0A223ECA4</accession>
<dbReference type="Proteomes" id="UP000214618">
    <property type="component" value="Chromosome"/>
</dbReference>
<dbReference type="GO" id="GO:0030145">
    <property type="term" value="F:manganese ion binding"/>
    <property type="evidence" value="ECO:0007669"/>
    <property type="project" value="InterPro"/>
</dbReference>
<dbReference type="Gene3D" id="3.30.390.10">
    <property type="entry name" value="Enolase-like, N-terminal domain"/>
    <property type="match status" value="1"/>
</dbReference>
<dbReference type="EMBL" id="CP017704">
    <property type="protein sequence ID" value="ASS92868.1"/>
    <property type="molecule type" value="Genomic_DNA"/>
</dbReference>
<comment type="pathway">
    <text evidence="2">Aromatic compound metabolism.</text>
</comment>
<reference evidence="9 10" key="1">
    <citation type="submission" date="2016-10" db="EMBL/GenBank/DDBJ databases">
        <title>The whole genome sequencing and assembly of Bacillus simplex DSM 1321 strain.</title>
        <authorList>
            <person name="Park M.-K."/>
            <person name="Lee Y.-J."/>
            <person name="Yi H."/>
            <person name="Bahn Y.-S."/>
            <person name="Kim J.F."/>
            <person name="Lee D.-W."/>
        </authorList>
    </citation>
    <scope>NUCLEOTIDE SEQUENCE [LARGE SCALE GENOMIC DNA]</scope>
    <source>
        <strain evidence="9 10">DSM 1321</strain>
    </source>
</reference>
<dbReference type="PROSITE" id="PS00909">
    <property type="entry name" value="MR_MLE_2"/>
    <property type="match status" value="1"/>
</dbReference>
<comment type="cofactor">
    <cofactor evidence="1">
        <name>Mn(2+)</name>
        <dbReference type="ChEBI" id="CHEBI:29035"/>
    </cofactor>
</comment>
<evidence type="ECO:0000256" key="6">
    <source>
        <dbReference type="ARBA" id="ARBA00023211"/>
    </source>
</evidence>
<dbReference type="SFLD" id="SFLDG01258">
    <property type="entry name" value="(chloro)muconate_cycloisomeras"/>
    <property type="match status" value="1"/>
</dbReference>
<keyword evidence="5" id="KW-0058">Aromatic hydrocarbons catabolism</keyword>
<dbReference type="Pfam" id="PF02746">
    <property type="entry name" value="MR_MLE_N"/>
    <property type="match status" value="1"/>
</dbReference>
<dbReference type="CDD" id="cd03318">
    <property type="entry name" value="MLE"/>
    <property type="match status" value="1"/>
</dbReference>
<dbReference type="InterPro" id="IPR013342">
    <property type="entry name" value="Mandelate_racemase_C"/>
</dbReference>
<dbReference type="AlphaFoldDB" id="A0A223ECA4"/>
<dbReference type="SFLD" id="SFLDF00009">
    <property type="entry name" value="o-succinylbenzoate_synthase"/>
    <property type="match status" value="1"/>
</dbReference>
<keyword evidence="4" id="KW-0479">Metal-binding</keyword>
<dbReference type="SUPFAM" id="SSF51604">
    <property type="entry name" value="Enolase C-terminal domain-like"/>
    <property type="match status" value="1"/>
</dbReference>
<dbReference type="SUPFAM" id="SSF54826">
    <property type="entry name" value="Enolase N-terminal domain-like"/>
    <property type="match status" value="1"/>
</dbReference>
<comment type="similarity">
    <text evidence="3">Belongs to the mandelate racemase/muconate lactonizing enzyme family.</text>
</comment>
<dbReference type="InterPro" id="IPR013341">
    <property type="entry name" value="Mandelate_racemase_N_dom"/>
</dbReference>
<evidence type="ECO:0000256" key="7">
    <source>
        <dbReference type="ARBA" id="ARBA00023235"/>
    </source>
</evidence>
<evidence type="ECO:0000313" key="9">
    <source>
        <dbReference type="EMBL" id="ASS92868.1"/>
    </source>
</evidence>
<evidence type="ECO:0000313" key="10">
    <source>
        <dbReference type="Proteomes" id="UP000214618"/>
    </source>
</evidence>
<evidence type="ECO:0000256" key="2">
    <source>
        <dbReference type="ARBA" id="ARBA00005211"/>
    </source>
</evidence>
<sequence>MKIRSVDVYIIDLPTIRPHQLAMHTIVEQTIILARVMDEEGAEGWAEVATIGGASYGEGTPEAIKVNIDTYIAPLIIGKNPVHYDKIMHEVSLNVRGNNFAKAVVESAMVDLVARRRNIPAYELFGGQIHKSLPVAWTLASGDTNKDIEEAKESLHQKRHNIFKLKIGKGNPYKNVEHVLKIIEAVGAQARITVDVNQAWDETTATYCIEALQEGGVSMVEQPLPAWDNEGMSRLTERFKVPIMADESLNTLQDSFQIAKHRAGNSFALKICKHGGMTQTKKVAAIAEGVGFGLYGGTMIESSLGTAICAQLYSTIPKFEFGTELFGPLLFKENITLNQIKYENYEIIIPDGPGFGMEIDMEKVKHFSRGL</sequence>